<organism evidence="1 2">
    <name type="scientific">Portunus trituberculatus</name>
    <name type="common">Swimming crab</name>
    <name type="synonym">Neptunus trituberculatus</name>
    <dbReference type="NCBI Taxonomy" id="210409"/>
    <lineage>
        <taxon>Eukaryota</taxon>
        <taxon>Metazoa</taxon>
        <taxon>Ecdysozoa</taxon>
        <taxon>Arthropoda</taxon>
        <taxon>Crustacea</taxon>
        <taxon>Multicrustacea</taxon>
        <taxon>Malacostraca</taxon>
        <taxon>Eumalacostraca</taxon>
        <taxon>Eucarida</taxon>
        <taxon>Decapoda</taxon>
        <taxon>Pleocyemata</taxon>
        <taxon>Brachyura</taxon>
        <taxon>Eubrachyura</taxon>
        <taxon>Portunoidea</taxon>
        <taxon>Portunidae</taxon>
        <taxon>Portuninae</taxon>
        <taxon>Portunus</taxon>
    </lineage>
</organism>
<dbReference type="OrthoDB" id="6380083at2759"/>
<evidence type="ECO:0000313" key="2">
    <source>
        <dbReference type="Proteomes" id="UP000324222"/>
    </source>
</evidence>
<accession>A0A5B7DDI4</accession>
<reference evidence="1 2" key="1">
    <citation type="submission" date="2019-05" db="EMBL/GenBank/DDBJ databases">
        <title>Another draft genome of Portunus trituberculatus and its Hox gene families provides insights of decapod evolution.</title>
        <authorList>
            <person name="Jeong J.-H."/>
            <person name="Song I."/>
            <person name="Kim S."/>
            <person name="Choi T."/>
            <person name="Kim D."/>
            <person name="Ryu S."/>
            <person name="Kim W."/>
        </authorList>
    </citation>
    <scope>NUCLEOTIDE SEQUENCE [LARGE SCALE GENOMIC DNA]</scope>
    <source>
        <tissue evidence="1">Muscle</tissue>
    </source>
</reference>
<gene>
    <name evidence="1" type="ORF">E2C01_012245</name>
</gene>
<name>A0A5B7DDI4_PORTR</name>
<evidence type="ECO:0000313" key="1">
    <source>
        <dbReference type="EMBL" id="MPC19333.1"/>
    </source>
</evidence>
<sequence>MTTVALATNLQINCGMTYIATLKVNKEIPLETKDTTYRRPGSSAFLYTNNITLLLYCKDTSRTKKLVHLMSTMHTHLITMPNRKPEIITFLRPKVRSNTFNQMCSYYAVGHKTKRCVSSMG</sequence>
<evidence type="ECO:0008006" key="3">
    <source>
        <dbReference type="Google" id="ProtNLM"/>
    </source>
</evidence>
<comment type="caution">
    <text evidence="1">The sequence shown here is derived from an EMBL/GenBank/DDBJ whole genome shotgun (WGS) entry which is preliminary data.</text>
</comment>
<dbReference type="EMBL" id="VSRR010000761">
    <property type="protein sequence ID" value="MPC19333.1"/>
    <property type="molecule type" value="Genomic_DNA"/>
</dbReference>
<dbReference type="AlphaFoldDB" id="A0A5B7DDI4"/>
<dbReference type="Proteomes" id="UP000324222">
    <property type="component" value="Unassembled WGS sequence"/>
</dbReference>
<protein>
    <recommendedName>
        <fullName evidence="3">PiggyBac transposable element-derived protein domain-containing protein</fullName>
    </recommendedName>
</protein>
<keyword evidence="2" id="KW-1185">Reference proteome</keyword>
<proteinExistence type="predicted"/>